<reference evidence="2 3" key="1">
    <citation type="submission" date="2018-12" db="EMBL/GenBank/DDBJ databases">
        <authorList>
            <consortium name="Pathogen Informatics"/>
        </authorList>
    </citation>
    <scope>NUCLEOTIDE SEQUENCE [LARGE SCALE GENOMIC DNA]</scope>
    <source>
        <strain evidence="2 3">NCTC10485</strain>
    </source>
</reference>
<gene>
    <name evidence="2" type="ORF">NCTC10485_00494</name>
</gene>
<accession>A0A3S4VDU4</accession>
<evidence type="ECO:0008006" key="4">
    <source>
        <dbReference type="Google" id="ProtNLM"/>
    </source>
</evidence>
<evidence type="ECO:0000256" key="1">
    <source>
        <dbReference type="SAM" id="MobiDB-lite"/>
    </source>
</evidence>
<feature type="compositionally biased region" description="Basic and acidic residues" evidence="1">
    <location>
        <begin position="22"/>
        <end position="38"/>
    </location>
</feature>
<keyword evidence="3" id="KW-1185">Reference proteome</keyword>
<evidence type="ECO:0000313" key="2">
    <source>
        <dbReference type="EMBL" id="VEG45252.1"/>
    </source>
</evidence>
<sequence>MSSGKGTPDVDGLARSMVLLHGGHDDDEHDHHHGHGPDDGDAPAGSWSKAPSFASDPARAAAVRAATAADRDRYLTSGLAPVDCRFCHATVEVKKLGPEYTAVQWNSEAVQRCAVFAEARADGQRAPMRACPRLSDSIKHAIAEGCLEAVSSAPSPGDG</sequence>
<evidence type="ECO:0000313" key="3">
    <source>
        <dbReference type="Proteomes" id="UP000282551"/>
    </source>
</evidence>
<proteinExistence type="predicted"/>
<name>A0A3S4VDU4_MYCCI</name>
<organism evidence="2 3">
    <name type="scientific">Mycolicibacterium chitae</name>
    <name type="common">Mycobacterium chitae</name>
    <dbReference type="NCBI Taxonomy" id="1792"/>
    <lineage>
        <taxon>Bacteria</taxon>
        <taxon>Bacillati</taxon>
        <taxon>Actinomycetota</taxon>
        <taxon>Actinomycetes</taxon>
        <taxon>Mycobacteriales</taxon>
        <taxon>Mycobacteriaceae</taxon>
        <taxon>Mycolicibacterium</taxon>
    </lineage>
</organism>
<dbReference type="RefSeq" id="WP_126332282.1">
    <property type="nucleotide sequence ID" value="NZ_AP022604.1"/>
</dbReference>
<dbReference type="OrthoDB" id="4554341at2"/>
<dbReference type="EMBL" id="LR134355">
    <property type="protein sequence ID" value="VEG45252.1"/>
    <property type="molecule type" value="Genomic_DNA"/>
</dbReference>
<feature type="region of interest" description="Disordered" evidence="1">
    <location>
        <begin position="20"/>
        <end position="56"/>
    </location>
</feature>
<protein>
    <recommendedName>
        <fullName evidence="4">Ferredoxin</fullName>
    </recommendedName>
</protein>
<dbReference type="AlphaFoldDB" id="A0A3S4VDU4"/>
<dbReference type="Proteomes" id="UP000282551">
    <property type="component" value="Chromosome"/>
</dbReference>